<dbReference type="PROSITE" id="PS50878">
    <property type="entry name" value="RT_POL"/>
    <property type="match status" value="1"/>
</dbReference>
<dbReference type="CDD" id="cd01651">
    <property type="entry name" value="RT_G2_intron"/>
    <property type="match status" value="1"/>
</dbReference>
<dbReference type="Pfam" id="PF00078">
    <property type="entry name" value="RVT_1"/>
    <property type="match status" value="1"/>
</dbReference>
<comment type="similarity">
    <text evidence="1">Belongs to the bacterial reverse transcriptase family.</text>
</comment>
<proteinExistence type="inferred from homology"/>
<dbReference type="InterPro" id="IPR051083">
    <property type="entry name" value="GrpII_Intron_Splice-Mob/Def"/>
</dbReference>
<dbReference type="PANTHER" id="PTHR34047">
    <property type="entry name" value="NUCLEAR INTRON MATURASE 1, MITOCHONDRIAL-RELATED"/>
    <property type="match status" value="1"/>
</dbReference>
<evidence type="ECO:0000259" key="2">
    <source>
        <dbReference type="PROSITE" id="PS50878"/>
    </source>
</evidence>
<evidence type="ECO:0000313" key="4">
    <source>
        <dbReference type="Proteomes" id="UP000544134"/>
    </source>
</evidence>
<feature type="domain" description="Reverse transcriptase" evidence="2">
    <location>
        <begin position="1"/>
        <end position="97"/>
    </location>
</feature>
<name>A0A848IX01_9BURK</name>
<dbReference type="InterPro" id="IPR013597">
    <property type="entry name" value="Mat_intron_G2"/>
</dbReference>
<dbReference type="InterPro" id="IPR043502">
    <property type="entry name" value="DNA/RNA_pol_sf"/>
</dbReference>
<evidence type="ECO:0000256" key="1">
    <source>
        <dbReference type="ARBA" id="ARBA00034120"/>
    </source>
</evidence>
<keyword evidence="3" id="KW-0548">Nucleotidyltransferase</keyword>
<comment type="caution">
    <text evidence="3">The sequence shown here is derived from an EMBL/GenBank/DDBJ whole genome shotgun (WGS) entry which is preliminary data.</text>
</comment>
<sequence length="323" mass="37377">MFAMTGEISPVAANMTLDGLEAMLAEKFLRAKQRGLKMNMVRYADDFIITGHSKEWLEHEVRPAVAEFLAERGLVLSPEKTRITHIKDGFDFLGWNIRKYNGKLLMKPSKANVKAHLDKIREIIKANKTAKQVNLVKLLNPVLRGWANYHSHVVAKKAFDRVDHEVWSMLWRWAARRHPKKGARWIKSKYFRAKGLRDWVFAATEKKEDGTTREVTLLKESDTPIKRHIKIRAGANPHDPQWAPYFESRWGQKMLNSTRGRRKLYRVWVRQDGMCSNCQQPITMNARWDVTHIVKQTAGGTDAASNLQVNHLNCRRNPQYAGK</sequence>
<dbReference type="AlphaFoldDB" id="A0A848IX01"/>
<dbReference type="Proteomes" id="UP000544134">
    <property type="component" value="Unassembled WGS sequence"/>
</dbReference>
<dbReference type="SUPFAM" id="SSF56672">
    <property type="entry name" value="DNA/RNA polymerases"/>
    <property type="match status" value="1"/>
</dbReference>
<dbReference type="InterPro" id="IPR000477">
    <property type="entry name" value="RT_dom"/>
</dbReference>
<dbReference type="Gene3D" id="1.10.30.50">
    <property type="match status" value="1"/>
</dbReference>
<gene>
    <name evidence="3" type="ORF">HHL24_41860</name>
</gene>
<protein>
    <submittedName>
        <fullName evidence="3">Group II intron reverse transcriptase/maturase</fullName>
    </submittedName>
</protein>
<keyword evidence="3" id="KW-0808">Transferase</keyword>
<dbReference type="EMBL" id="JABBGJ010000085">
    <property type="protein sequence ID" value="NMM04374.1"/>
    <property type="molecule type" value="Genomic_DNA"/>
</dbReference>
<keyword evidence="4" id="KW-1185">Reference proteome</keyword>
<accession>A0A848IX01</accession>
<dbReference type="PANTHER" id="PTHR34047:SF8">
    <property type="entry name" value="PROTEIN YKFC"/>
    <property type="match status" value="1"/>
</dbReference>
<dbReference type="GO" id="GO:0003964">
    <property type="term" value="F:RNA-directed DNA polymerase activity"/>
    <property type="evidence" value="ECO:0007669"/>
    <property type="project" value="UniProtKB-KW"/>
</dbReference>
<dbReference type="Pfam" id="PF08388">
    <property type="entry name" value="GIIM"/>
    <property type="match status" value="1"/>
</dbReference>
<reference evidence="3 4" key="1">
    <citation type="submission" date="2020-04" db="EMBL/GenBank/DDBJ databases">
        <title>Paraburkholderia sp. RP-4-7 isolated from soil.</title>
        <authorList>
            <person name="Dahal R.H."/>
        </authorList>
    </citation>
    <scope>NUCLEOTIDE SEQUENCE [LARGE SCALE GENOMIC DNA]</scope>
    <source>
        <strain evidence="3 4">RP-4-7</strain>
    </source>
</reference>
<keyword evidence="3" id="KW-0695">RNA-directed DNA polymerase</keyword>
<organism evidence="3 4">
    <name type="scientific">Paraburkholderia polaris</name>
    <dbReference type="NCBI Taxonomy" id="2728848"/>
    <lineage>
        <taxon>Bacteria</taxon>
        <taxon>Pseudomonadati</taxon>
        <taxon>Pseudomonadota</taxon>
        <taxon>Betaproteobacteria</taxon>
        <taxon>Burkholderiales</taxon>
        <taxon>Burkholderiaceae</taxon>
        <taxon>Paraburkholderia</taxon>
    </lineage>
</organism>
<evidence type="ECO:0000313" key="3">
    <source>
        <dbReference type="EMBL" id="NMM04374.1"/>
    </source>
</evidence>